<dbReference type="AlphaFoldDB" id="A0A835RWL1"/>
<reference evidence="1 2" key="1">
    <citation type="journal article" date="2020" name="Nat. Food">
        <title>A phased Vanilla planifolia genome enables genetic improvement of flavour and production.</title>
        <authorList>
            <person name="Hasing T."/>
            <person name="Tang H."/>
            <person name="Brym M."/>
            <person name="Khazi F."/>
            <person name="Huang T."/>
            <person name="Chambers A.H."/>
        </authorList>
    </citation>
    <scope>NUCLEOTIDE SEQUENCE [LARGE SCALE GENOMIC DNA]</scope>
    <source>
        <tissue evidence="1">Leaf</tissue>
    </source>
</reference>
<name>A0A835RWL1_VANPL</name>
<dbReference type="OrthoDB" id="5835829at2759"/>
<evidence type="ECO:0008006" key="3">
    <source>
        <dbReference type="Google" id="ProtNLM"/>
    </source>
</evidence>
<proteinExistence type="predicted"/>
<keyword evidence="2" id="KW-1185">Reference proteome</keyword>
<evidence type="ECO:0000313" key="2">
    <source>
        <dbReference type="Proteomes" id="UP000636800"/>
    </source>
</evidence>
<evidence type="ECO:0000313" key="1">
    <source>
        <dbReference type="EMBL" id="KAG0499656.1"/>
    </source>
</evidence>
<dbReference type="EMBL" id="JADCNL010000001">
    <property type="protein sequence ID" value="KAG0499656.1"/>
    <property type="molecule type" value="Genomic_DNA"/>
</dbReference>
<gene>
    <name evidence="1" type="ORF">HPP92_004347</name>
</gene>
<comment type="caution">
    <text evidence="1">The sequence shown here is derived from an EMBL/GenBank/DDBJ whole genome shotgun (WGS) entry which is preliminary data.</text>
</comment>
<organism evidence="1 2">
    <name type="scientific">Vanilla planifolia</name>
    <name type="common">Vanilla</name>
    <dbReference type="NCBI Taxonomy" id="51239"/>
    <lineage>
        <taxon>Eukaryota</taxon>
        <taxon>Viridiplantae</taxon>
        <taxon>Streptophyta</taxon>
        <taxon>Embryophyta</taxon>
        <taxon>Tracheophyta</taxon>
        <taxon>Spermatophyta</taxon>
        <taxon>Magnoliopsida</taxon>
        <taxon>Liliopsida</taxon>
        <taxon>Asparagales</taxon>
        <taxon>Orchidaceae</taxon>
        <taxon>Vanilloideae</taxon>
        <taxon>Vanilleae</taxon>
        <taxon>Vanilla</taxon>
    </lineage>
</organism>
<accession>A0A835RWL1</accession>
<protein>
    <recommendedName>
        <fullName evidence="3">Retrotransposon gag domain-containing protein</fullName>
    </recommendedName>
</protein>
<dbReference type="Proteomes" id="UP000636800">
    <property type="component" value="Chromosome 1"/>
</dbReference>
<sequence length="138" mass="16682">MEPEIIEEGSDYQSTIRHRNRTENDNDQLLRSIKFEIPSFEGSLNPKEYLEWEAAIDKYFQWFRLTEDRKVLFAKMKLSKQARLYMEAVDNDNFQRNFTPIETWNELKRALKGRNMFQELIKINCWTNGNVTHKEENQ</sequence>